<gene>
    <name evidence="3" type="ORF">H6A20_02135</name>
</gene>
<keyword evidence="2" id="KW-1133">Transmembrane helix</keyword>
<keyword evidence="2" id="KW-0472">Membrane</keyword>
<evidence type="ECO:0000256" key="2">
    <source>
        <dbReference type="SAM" id="Phobius"/>
    </source>
</evidence>
<comment type="caution">
    <text evidence="3">The sequence shown here is derived from an EMBL/GenBank/DDBJ whole genome shotgun (WGS) entry which is preliminary data.</text>
</comment>
<feature type="compositionally biased region" description="Acidic residues" evidence="1">
    <location>
        <begin position="139"/>
        <end position="150"/>
    </location>
</feature>
<evidence type="ECO:0000256" key="1">
    <source>
        <dbReference type="SAM" id="MobiDB-lite"/>
    </source>
</evidence>
<dbReference type="InterPro" id="IPR021338">
    <property type="entry name" value="DUF2953"/>
</dbReference>
<feature type="compositionally biased region" description="Basic and acidic residues" evidence="1">
    <location>
        <begin position="86"/>
        <end position="138"/>
    </location>
</feature>
<dbReference type="AlphaFoldDB" id="A0A938XB40"/>
<evidence type="ECO:0000313" key="3">
    <source>
        <dbReference type="EMBL" id="MBM6947464.1"/>
    </source>
</evidence>
<dbReference type="EMBL" id="JACJKS010000002">
    <property type="protein sequence ID" value="MBM6947464.1"/>
    <property type="molecule type" value="Genomic_DNA"/>
</dbReference>
<protein>
    <submittedName>
        <fullName evidence="3">DUF2953 domain-containing protein</fullName>
    </submittedName>
</protein>
<dbReference type="Proteomes" id="UP000705508">
    <property type="component" value="Unassembled WGS sequence"/>
</dbReference>
<reference evidence="3" key="2">
    <citation type="journal article" date="2021" name="Sci. Rep.">
        <title>The distribution of antibiotic resistance genes in chicken gut microbiota commensals.</title>
        <authorList>
            <person name="Juricova H."/>
            <person name="Matiasovicova J."/>
            <person name="Kubasova T."/>
            <person name="Cejkova D."/>
            <person name="Rychlik I."/>
        </authorList>
    </citation>
    <scope>NUCLEOTIDE SEQUENCE</scope>
    <source>
        <strain evidence="3">An582</strain>
    </source>
</reference>
<sequence length="329" mass="37640">MLILKILGIILAVILGILITVLLLVLFVPVCYRGAAKWDLDERELKAQGSVRWLFGLLELRFAHRDGRTHLRGRIAWKKLGGRAEPERAGGMERKVPAEKEAPAEKEVPAEKEEEHEKEHENGEETVEKPAKEEKAAEDVPEASEEDAQTAEENTAHDEKESAGSSEKYRKIRQAFQKIRERIPSLLKKIKCTFRAICDKINLLMEKREEILAFLGDEAHRSAYRIVKKEGIRLLRRTAPRHLRLSVCFGFADPYHTGQALAGLAVLYPFVPGEIRVIPDFERRVCRGRAQADGRLYAVHFVFAAFQVLRRRAVRQTYRDIRDLFQAEA</sequence>
<dbReference type="Pfam" id="PF11167">
    <property type="entry name" value="DUF2953"/>
    <property type="match status" value="1"/>
</dbReference>
<accession>A0A938XB40</accession>
<organism evidence="3 4">
    <name type="scientific">Mordavella massiliensis</name>
    <dbReference type="NCBI Taxonomy" id="1871024"/>
    <lineage>
        <taxon>Bacteria</taxon>
        <taxon>Bacillati</taxon>
        <taxon>Bacillota</taxon>
        <taxon>Clostridia</taxon>
        <taxon>Eubacteriales</taxon>
        <taxon>Clostridiaceae</taxon>
        <taxon>Mordavella</taxon>
    </lineage>
</organism>
<reference evidence="3" key="1">
    <citation type="submission" date="2020-08" db="EMBL/GenBank/DDBJ databases">
        <authorList>
            <person name="Cejkova D."/>
            <person name="Kubasova T."/>
            <person name="Jahodarova E."/>
            <person name="Rychlik I."/>
        </authorList>
    </citation>
    <scope>NUCLEOTIDE SEQUENCE</scope>
    <source>
        <strain evidence="3">An582</strain>
    </source>
</reference>
<keyword evidence="2" id="KW-0812">Transmembrane</keyword>
<name>A0A938XB40_9CLOT</name>
<proteinExistence type="predicted"/>
<feature type="transmembrane region" description="Helical" evidence="2">
    <location>
        <begin position="6"/>
        <end position="28"/>
    </location>
</feature>
<evidence type="ECO:0000313" key="4">
    <source>
        <dbReference type="Proteomes" id="UP000705508"/>
    </source>
</evidence>
<feature type="region of interest" description="Disordered" evidence="1">
    <location>
        <begin position="86"/>
        <end position="168"/>
    </location>
</feature>